<protein>
    <submittedName>
        <fullName evidence="1">Uncharacterized protein</fullName>
    </submittedName>
</protein>
<keyword evidence="2" id="KW-1185">Reference proteome</keyword>
<reference evidence="1 2" key="1">
    <citation type="submission" date="2021-03" db="EMBL/GenBank/DDBJ databases">
        <title>Whole genome sequence of Agrobacterium sp. strain Rnr.</title>
        <authorList>
            <person name="Mafakheri H."/>
            <person name="Taghavi S.M."/>
            <person name="Nemanja K."/>
            <person name="Osdaghi E."/>
        </authorList>
    </citation>
    <scope>NUCLEOTIDE SEQUENCE [LARGE SCALE GENOMIC DNA]</scope>
    <source>
        <strain evidence="1 2">Rnr</strain>
    </source>
</reference>
<gene>
    <name evidence="1" type="ORF">JZX89_15920</name>
</gene>
<dbReference type="Proteomes" id="UP000664699">
    <property type="component" value="Unassembled WGS sequence"/>
</dbReference>
<dbReference type="RefSeq" id="WP_207134662.1">
    <property type="nucleotide sequence ID" value="NZ_JAFLNA010000008.1"/>
</dbReference>
<dbReference type="EMBL" id="JAFLNA010000008">
    <property type="protein sequence ID" value="MBO0132221.1"/>
    <property type="molecule type" value="Genomic_DNA"/>
</dbReference>
<evidence type="ECO:0000313" key="2">
    <source>
        <dbReference type="Proteomes" id="UP000664699"/>
    </source>
</evidence>
<organism evidence="1 2">
    <name type="scientific">Agrobacterium burrii</name>
    <dbReference type="NCBI Taxonomy" id="2815339"/>
    <lineage>
        <taxon>Bacteria</taxon>
        <taxon>Pseudomonadati</taxon>
        <taxon>Pseudomonadota</taxon>
        <taxon>Alphaproteobacteria</taxon>
        <taxon>Hyphomicrobiales</taxon>
        <taxon>Rhizobiaceae</taxon>
        <taxon>Rhizobium/Agrobacterium group</taxon>
        <taxon>Agrobacterium</taxon>
        <taxon>Agrobacterium tumefaciens complex</taxon>
    </lineage>
</organism>
<comment type="caution">
    <text evidence="1">The sequence shown here is derived from an EMBL/GenBank/DDBJ whole genome shotgun (WGS) entry which is preliminary data.</text>
</comment>
<name>A0ABS3EJW3_9HYPH</name>
<sequence length="79" mass="8258">MKLTKPAMLEPRLTASGPFSWIDCAGDVAARPNQDRGVHVRGLAARGCGVLRGMAIIVKLINALADTLDDPSVSKGGKT</sequence>
<proteinExistence type="predicted"/>
<evidence type="ECO:0000313" key="1">
    <source>
        <dbReference type="EMBL" id="MBO0132221.1"/>
    </source>
</evidence>
<accession>A0ABS3EJW3</accession>